<dbReference type="InterPro" id="IPR036890">
    <property type="entry name" value="HATPase_C_sf"/>
</dbReference>
<comment type="caution">
    <text evidence="6">The sequence shown here is derived from an EMBL/GenBank/DDBJ whole genome shotgun (WGS) entry which is preliminary data.</text>
</comment>
<evidence type="ECO:0000256" key="4">
    <source>
        <dbReference type="SAM" id="Phobius"/>
    </source>
</evidence>
<keyword evidence="1" id="KW-0808">Transferase</keyword>
<evidence type="ECO:0000256" key="3">
    <source>
        <dbReference type="ARBA" id="ARBA00023012"/>
    </source>
</evidence>
<gene>
    <name evidence="6" type="ORF">MQC88_12695</name>
</gene>
<dbReference type="PANTHER" id="PTHR24421">
    <property type="entry name" value="NITRATE/NITRITE SENSOR PROTEIN NARX-RELATED"/>
    <property type="match status" value="1"/>
</dbReference>
<dbReference type="InterPro" id="IPR011712">
    <property type="entry name" value="Sig_transdc_His_kin_sub3_dim/P"/>
</dbReference>
<evidence type="ECO:0000313" key="6">
    <source>
        <dbReference type="EMBL" id="MCJ0826800.1"/>
    </source>
</evidence>
<dbReference type="Gene3D" id="3.30.565.10">
    <property type="entry name" value="Histidine kinase-like ATPase, C-terminal domain"/>
    <property type="match status" value="1"/>
</dbReference>
<protein>
    <submittedName>
        <fullName evidence="6">Sensor histidine kinase</fullName>
    </submittedName>
</protein>
<keyword evidence="2 6" id="KW-0418">Kinase</keyword>
<dbReference type="CDD" id="cd16917">
    <property type="entry name" value="HATPase_UhpB-NarQ-NarX-like"/>
    <property type="match status" value="1"/>
</dbReference>
<evidence type="ECO:0000313" key="7">
    <source>
        <dbReference type="Proteomes" id="UP001165423"/>
    </source>
</evidence>
<keyword evidence="3" id="KW-0902">Two-component regulatory system</keyword>
<dbReference type="SUPFAM" id="SSF55874">
    <property type="entry name" value="ATPase domain of HSP90 chaperone/DNA topoisomerase II/histidine kinase"/>
    <property type="match status" value="1"/>
</dbReference>
<name>A0ABT0A734_9GAMM</name>
<feature type="transmembrane region" description="Helical" evidence="4">
    <location>
        <begin position="154"/>
        <end position="174"/>
    </location>
</feature>
<reference evidence="6 7" key="1">
    <citation type="submission" date="2022-03" db="EMBL/GenBank/DDBJ databases">
        <title>Luteimonas soily sp. nov., a novel bacterium isolated from the soil.</title>
        <authorList>
            <person name="Zhang X."/>
        </authorList>
    </citation>
    <scope>NUCLEOTIDE SEQUENCE [LARGE SCALE GENOMIC DNA]</scope>
    <source>
        <strain evidence="6 7">50</strain>
    </source>
</reference>
<feature type="transmembrane region" description="Helical" evidence="4">
    <location>
        <begin position="87"/>
        <end position="104"/>
    </location>
</feature>
<feature type="transmembrane region" description="Helical" evidence="4">
    <location>
        <begin position="60"/>
        <end position="80"/>
    </location>
</feature>
<dbReference type="PANTHER" id="PTHR24421:SF63">
    <property type="entry name" value="SENSOR HISTIDINE KINASE DESK"/>
    <property type="match status" value="1"/>
</dbReference>
<feature type="domain" description="Histidine kinase/HSP90-like ATPase" evidence="5">
    <location>
        <begin position="292"/>
        <end position="380"/>
    </location>
</feature>
<keyword evidence="4" id="KW-0472">Membrane</keyword>
<dbReference type="GO" id="GO:0016301">
    <property type="term" value="F:kinase activity"/>
    <property type="evidence" value="ECO:0007669"/>
    <property type="project" value="UniProtKB-KW"/>
</dbReference>
<sequence length="399" mass="43475">MLRERLRQWAARWLAAAPDSAVAGNLRRGKSPWTDGVHLLWSAWIFITPLFGGGHYGWRWAAITLASYPLFLLFYAKVLLSSRRTAWRYALAMVALCLVLLPWYPSGLSYFVFGCVMLHTGQRSSLPRYLLHVLVLNALLGAAAWLAGYPWQALVWMLPMTLIIGVIVNVEAMAHEKDAALQLSHDEVRRLAATAERERIGRDLHDLLGHTLSLITLKLELSRKLIDRDPGAARTEIAEAEKVARHALAEVRSAVTGFRAADLAAELASARLLLESSTVALEYDAPPALSPETERPLALVLREAVTNIARHARASRAEVRFAREGGQLRMRIVDNGRGSSAAEGNGLAGMRARVRELGGSLAFASARGGTTVEVALPLPVASLLVAAAPPSREPMGRGA</sequence>
<accession>A0ABT0A734</accession>
<dbReference type="EMBL" id="JALGCL010000005">
    <property type="protein sequence ID" value="MCJ0826800.1"/>
    <property type="molecule type" value="Genomic_DNA"/>
</dbReference>
<dbReference type="InterPro" id="IPR003594">
    <property type="entry name" value="HATPase_dom"/>
</dbReference>
<evidence type="ECO:0000256" key="1">
    <source>
        <dbReference type="ARBA" id="ARBA00022679"/>
    </source>
</evidence>
<dbReference type="Pfam" id="PF02518">
    <property type="entry name" value="HATPase_c"/>
    <property type="match status" value="1"/>
</dbReference>
<evidence type="ECO:0000256" key="2">
    <source>
        <dbReference type="ARBA" id="ARBA00022777"/>
    </source>
</evidence>
<keyword evidence="7" id="KW-1185">Reference proteome</keyword>
<feature type="transmembrane region" description="Helical" evidence="4">
    <location>
        <begin position="36"/>
        <end position="54"/>
    </location>
</feature>
<dbReference type="Gene3D" id="1.20.5.1930">
    <property type="match status" value="1"/>
</dbReference>
<dbReference type="RefSeq" id="WP_243322652.1">
    <property type="nucleotide sequence ID" value="NZ_JALGCL010000005.1"/>
</dbReference>
<organism evidence="6 7">
    <name type="scientific">Cognatiluteimonas sedimenti</name>
    <dbReference type="NCBI Taxonomy" id="2927791"/>
    <lineage>
        <taxon>Bacteria</taxon>
        <taxon>Pseudomonadati</taxon>
        <taxon>Pseudomonadota</taxon>
        <taxon>Gammaproteobacteria</taxon>
        <taxon>Lysobacterales</taxon>
        <taxon>Lysobacteraceae</taxon>
        <taxon>Cognatiluteimonas</taxon>
    </lineage>
</organism>
<proteinExistence type="predicted"/>
<dbReference type="Pfam" id="PF07730">
    <property type="entry name" value="HisKA_3"/>
    <property type="match status" value="1"/>
</dbReference>
<dbReference type="SMART" id="SM00387">
    <property type="entry name" value="HATPase_c"/>
    <property type="match status" value="1"/>
</dbReference>
<keyword evidence="4" id="KW-1133">Transmembrane helix</keyword>
<evidence type="ECO:0000259" key="5">
    <source>
        <dbReference type="SMART" id="SM00387"/>
    </source>
</evidence>
<feature type="transmembrane region" description="Helical" evidence="4">
    <location>
        <begin position="129"/>
        <end position="147"/>
    </location>
</feature>
<dbReference type="InterPro" id="IPR050482">
    <property type="entry name" value="Sensor_HK_TwoCompSys"/>
</dbReference>
<keyword evidence="4" id="KW-0812">Transmembrane</keyword>
<dbReference type="Proteomes" id="UP001165423">
    <property type="component" value="Unassembled WGS sequence"/>
</dbReference>